<sequence>MILLDTNFDDTFARYVKPVYLYSASVVFILLTATLVIATFNTLYVKKKKNCFKKSIEKSLEDWITEVIINESSVGVAIPENIQDLFKKPEARQLVIDELVRNKSSFLGIVSENIIKLYYKLGLNVDSRIKLDDRRTHIQCQGIHELGVMEQKDQLQKVYRFTNSKDKDVRIEAQTAVLQWYGFKGLRFLDVVSYPITEFQQLKLLELLRQLPFTGFSKLDKWLTSSNDTVVSFALKLAEHYKQVQVHKEAEQCLQHPNEAVRVQAVKTLAKIGDSKTADLLTLAYNKERFTNRLNILKELPKIAGDDQRDFLIIQLHEGHEYLKLAAAKVLAHCTAEGMEILEAKSYDTPIPYKEIFLHVKAEAAR</sequence>
<comment type="caution">
    <text evidence="2">The sequence shown here is derived from an EMBL/GenBank/DDBJ whole genome shotgun (WGS) entry which is preliminary data.</text>
</comment>
<evidence type="ECO:0000313" key="3">
    <source>
        <dbReference type="Proteomes" id="UP000321513"/>
    </source>
</evidence>
<dbReference type="AlphaFoldDB" id="A0A512BJQ9"/>
<keyword evidence="1" id="KW-0472">Membrane</keyword>
<dbReference type="RefSeq" id="WP_147206308.1">
    <property type="nucleotide sequence ID" value="NZ_BJYT01000044.1"/>
</dbReference>
<keyword evidence="1" id="KW-1133">Transmembrane helix</keyword>
<dbReference type="InterPro" id="IPR011989">
    <property type="entry name" value="ARM-like"/>
</dbReference>
<dbReference type="Pfam" id="PF13646">
    <property type="entry name" value="HEAT_2"/>
    <property type="match status" value="1"/>
</dbReference>
<dbReference type="EMBL" id="BJYT01000044">
    <property type="protein sequence ID" value="GEO12184.1"/>
    <property type="molecule type" value="Genomic_DNA"/>
</dbReference>
<proteinExistence type="predicted"/>
<keyword evidence="3" id="KW-1185">Reference proteome</keyword>
<dbReference type="InterPro" id="IPR016024">
    <property type="entry name" value="ARM-type_fold"/>
</dbReference>
<evidence type="ECO:0008006" key="4">
    <source>
        <dbReference type="Google" id="ProtNLM"/>
    </source>
</evidence>
<feature type="transmembrane region" description="Helical" evidence="1">
    <location>
        <begin position="20"/>
        <end position="45"/>
    </location>
</feature>
<protein>
    <recommendedName>
        <fullName evidence="4">HEAT repeat domain-containing protein</fullName>
    </recommendedName>
</protein>
<reference evidence="2 3" key="1">
    <citation type="submission" date="2019-07" db="EMBL/GenBank/DDBJ databases">
        <title>Whole genome shotgun sequence of Segetibacter aerophilus NBRC 106135.</title>
        <authorList>
            <person name="Hosoyama A."/>
            <person name="Uohara A."/>
            <person name="Ohji S."/>
            <person name="Ichikawa N."/>
        </authorList>
    </citation>
    <scope>NUCLEOTIDE SEQUENCE [LARGE SCALE GENOMIC DNA]</scope>
    <source>
        <strain evidence="2 3">NBRC 106135</strain>
    </source>
</reference>
<accession>A0A512BJQ9</accession>
<organism evidence="2 3">
    <name type="scientific">Segetibacter aerophilus</name>
    <dbReference type="NCBI Taxonomy" id="670293"/>
    <lineage>
        <taxon>Bacteria</taxon>
        <taxon>Pseudomonadati</taxon>
        <taxon>Bacteroidota</taxon>
        <taxon>Chitinophagia</taxon>
        <taxon>Chitinophagales</taxon>
        <taxon>Chitinophagaceae</taxon>
        <taxon>Segetibacter</taxon>
    </lineage>
</organism>
<keyword evidence="1" id="KW-0812">Transmembrane</keyword>
<evidence type="ECO:0000313" key="2">
    <source>
        <dbReference type="EMBL" id="GEO12184.1"/>
    </source>
</evidence>
<dbReference type="Proteomes" id="UP000321513">
    <property type="component" value="Unassembled WGS sequence"/>
</dbReference>
<name>A0A512BJQ9_9BACT</name>
<dbReference type="SUPFAM" id="SSF48371">
    <property type="entry name" value="ARM repeat"/>
    <property type="match status" value="1"/>
</dbReference>
<dbReference type="OrthoDB" id="1454284at2"/>
<gene>
    <name evidence="2" type="ORF">SAE01_46800</name>
</gene>
<dbReference type="Gene3D" id="1.25.10.10">
    <property type="entry name" value="Leucine-rich Repeat Variant"/>
    <property type="match status" value="1"/>
</dbReference>
<evidence type="ECO:0000256" key="1">
    <source>
        <dbReference type="SAM" id="Phobius"/>
    </source>
</evidence>